<organism evidence="9 10">
    <name type="scientific">Venturia effusa</name>
    <dbReference type="NCBI Taxonomy" id="50376"/>
    <lineage>
        <taxon>Eukaryota</taxon>
        <taxon>Fungi</taxon>
        <taxon>Dikarya</taxon>
        <taxon>Ascomycota</taxon>
        <taxon>Pezizomycotina</taxon>
        <taxon>Dothideomycetes</taxon>
        <taxon>Pleosporomycetidae</taxon>
        <taxon>Venturiales</taxon>
        <taxon>Venturiaceae</taxon>
        <taxon>Venturia</taxon>
    </lineage>
</organism>
<evidence type="ECO:0000256" key="2">
    <source>
        <dbReference type="ARBA" id="ARBA00010992"/>
    </source>
</evidence>
<evidence type="ECO:0000256" key="4">
    <source>
        <dbReference type="ARBA" id="ARBA00022989"/>
    </source>
</evidence>
<accession>A0A517L8U4</accession>
<dbReference type="Gene3D" id="1.20.1250.20">
    <property type="entry name" value="MFS general substrate transporter like domains"/>
    <property type="match status" value="1"/>
</dbReference>
<dbReference type="InterPro" id="IPR036259">
    <property type="entry name" value="MFS_trans_sf"/>
</dbReference>
<feature type="region of interest" description="Disordered" evidence="6">
    <location>
        <begin position="1"/>
        <end position="24"/>
    </location>
</feature>
<evidence type="ECO:0000256" key="5">
    <source>
        <dbReference type="ARBA" id="ARBA00023136"/>
    </source>
</evidence>
<sequence>MSDAGAPIETEKKNQTLPDPNPPNLLPSSSDLKENIKAYPKIIGYVFAVAPGMILFGFDGVIVSTLVAVPVFKEHYGDLFGTEYIIPAMWLSLWTAASPIGIMIGAMVAGWIQEKLGRRLSLIIGAVVGIVGIGTCFGSNYAGALQVMRGIFLLGKLIEGACTGMVACTTQTYASEIVPHVLHGAVFATFPAFILLGQLVAAGVLASQLQMETPRGYLTAIAVQWVFSLIVIALTMILPESPTWLVRQNRMESALASEQRLQKATIDCTQLINDIAATLEQEKLDTLHQRPATLFECFQGRNRWRTLIVIFGNILPQLFGLTLLGNASYFLQLLGLDAHRSISLLQVGIAIGLVANLIGIWTIGKFNSTMLMFSTLAASGILFLGISIAGFWYGVVPLWWTAVSFVLIIFIAGLGVWPASVLIASQASSLRLRGKTQAIGWLVQGLNTGVFSIVLPYIYNPDAGNARGKTAFLFVGLCFISVLLTWLYVPEMKGRSAANIDALFERGVPARKWGTYTVDGEAAAVEFQAKTSMSRESVVD</sequence>
<feature type="transmembrane region" description="Helical" evidence="7">
    <location>
        <begin position="370"/>
        <end position="392"/>
    </location>
</feature>
<comment type="similarity">
    <text evidence="2">Belongs to the major facilitator superfamily. Sugar transporter (TC 2.A.1.1) family.</text>
</comment>
<gene>
    <name evidence="9" type="ORF">FKW77_002654</name>
</gene>
<evidence type="ECO:0000256" key="3">
    <source>
        <dbReference type="ARBA" id="ARBA00022692"/>
    </source>
</evidence>
<reference evidence="9 10" key="1">
    <citation type="submission" date="2019-07" db="EMBL/GenBank/DDBJ databases">
        <title>Finished genome of Venturia effusa.</title>
        <authorList>
            <person name="Young C.A."/>
            <person name="Cox M.P."/>
            <person name="Ganley A.R.D."/>
            <person name="David W.J."/>
        </authorList>
    </citation>
    <scope>NUCLEOTIDE SEQUENCE [LARGE SCALE GENOMIC DNA]</scope>
    <source>
        <strain evidence="10">albino</strain>
    </source>
</reference>
<feature type="transmembrane region" description="Helical" evidence="7">
    <location>
        <begin position="307"/>
        <end position="331"/>
    </location>
</feature>
<feature type="domain" description="Major facilitator superfamily (MFS) profile" evidence="8">
    <location>
        <begin position="45"/>
        <end position="493"/>
    </location>
</feature>
<feature type="transmembrane region" description="Helical" evidence="7">
    <location>
        <begin position="42"/>
        <end position="72"/>
    </location>
</feature>
<evidence type="ECO:0000313" key="10">
    <source>
        <dbReference type="Proteomes" id="UP000316270"/>
    </source>
</evidence>
<keyword evidence="3 7" id="KW-0812">Transmembrane</keyword>
<dbReference type="PANTHER" id="PTHR48022">
    <property type="entry name" value="PLASTIDIC GLUCOSE TRANSPORTER 4"/>
    <property type="match status" value="1"/>
</dbReference>
<feature type="transmembrane region" description="Helical" evidence="7">
    <location>
        <begin position="84"/>
        <end position="108"/>
    </location>
</feature>
<dbReference type="PANTHER" id="PTHR48022:SF41">
    <property type="entry name" value="MAJOR FACILITATOR SUPERFAMILY (MFS) PROFILE DOMAIN-CONTAINING PROTEIN"/>
    <property type="match status" value="1"/>
</dbReference>
<dbReference type="InterPro" id="IPR020846">
    <property type="entry name" value="MFS_dom"/>
</dbReference>
<feature type="transmembrane region" description="Helical" evidence="7">
    <location>
        <begin position="217"/>
        <end position="238"/>
    </location>
</feature>
<dbReference type="Proteomes" id="UP000316270">
    <property type="component" value="Chromosome 7"/>
</dbReference>
<feature type="transmembrane region" description="Helical" evidence="7">
    <location>
        <begin position="343"/>
        <end position="363"/>
    </location>
</feature>
<dbReference type="InterPro" id="IPR050360">
    <property type="entry name" value="MFS_Sugar_Transporters"/>
</dbReference>
<evidence type="ECO:0000256" key="1">
    <source>
        <dbReference type="ARBA" id="ARBA00004141"/>
    </source>
</evidence>
<dbReference type="EMBL" id="CP042191">
    <property type="protein sequence ID" value="QDS72055.1"/>
    <property type="molecule type" value="Genomic_DNA"/>
</dbReference>
<dbReference type="SUPFAM" id="SSF103473">
    <property type="entry name" value="MFS general substrate transporter"/>
    <property type="match status" value="1"/>
</dbReference>
<evidence type="ECO:0000256" key="6">
    <source>
        <dbReference type="SAM" id="MobiDB-lite"/>
    </source>
</evidence>
<dbReference type="InterPro" id="IPR005828">
    <property type="entry name" value="MFS_sugar_transport-like"/>
</dbReference>
<dbReference type="GO" id="GO:0016020">
    <property type="term" value="C:membrane"/>
    <property type="evidence" value="ECO:0007669"/>
    <property type="project" value="UniProtKB-SubCell"/>
</dbReference>
<keyword evidence="5 7" id="KW-0472">Membrane</keyword>
<protein>
    <recommendedName>
        <fullName evidence="8">Major facilitator superfamily (MFS) profile domain-containing protein</fullName>
    </recommendedName>
</protein>
<feature type="transmembrane region" description="Helical" evidence="7">
    <location>
        <begin position="120"/>
        <end position="141"/>
    </location>
</feature>
<dbReference type="Pfam" id="PF00083">
    <property type="entry name" value="Sugar_tr"/>
    <property type="match status" value="1"/>
</dbReference>
<evidence type="ECO:0000313" key="9">
    <source>
        <dbReference type="EMBL" id="QDS72055.1"/>
    </source>
</evidence>
<dbReference type="PROSITE" id="PS50850">
    <property type="entry name" value="MFS"/>
    <property type="match status" value="1"/>
</dbReference>
<keyword evidence="10" id="KW-1185">Reference proteome</keyword>
<keyword evidence="4 7" id="KW-1133">Transmembrane helix</keyword>
<proteinExistence type="inferred from homology"/>
<comment type="subcellular location">
    <subcellularLocation>
        <location evidence="1">Membrane</location>
        <topology evidence="1">Multi-pass membrane protein</topology>
    </subcellularLocation>
</comment>
<name>A0A517L8U4_9PEZI</name>
<dbReference type="OrthoDB" id="6612291at2759"/>
<dbReference type="GO" id="GO:0005351">
    <property type="term" value="F:carbohydrate:proton symporter activity"/>
    <property type="evidence" value="ECO:0007669"/>
    <property type="project" value="TreeGrafter"/>
</dbReference>
<feature type="transmembrane region" description="Helical" evidence="7">
    <location>
        <begin position="181"/>
        <end position="205"/>
    </location>
</feature>
<feature type="transmembrane region" description="Helical" evidence="7">
    <location>
        <begin position="471"/>
        <end position="489"/>
    </location>
</feature>
<evidence type="ECO:0000256" key="7">
    <source>
        <dbReference type="SAM" id="Phobius"/>
    </source>
</evidence>
<feature type="transmembrane region" description="Helical" evidence="7">
    <location>
        <begin position="438"/>
        <end position="459"/>
    </location>
</feature>
<evidence type="ECO:0000259" key="8">
    <source>
        <dbReference type="PROSITE" id="PS50850"/>
    </source>
</evidence>
<feature type="transmembrane region" description="Helical" evidence="7">
    <location>
        <begin position="398"/>
        <end position="417"/>
    </location>
</feature>
<dbReference type="AlphaFoldDB" id="A0A517L8U4"/>